<protein>
    <submittedName>
        <fullName evidence="1">Nitroreductase/quinone reductase family protein</fullName>
    </submittedName>
</protein>
<name>A0ABW7X090_9NOCA</name>
<comment type="caution">
    <text evidence="1">The sequence shown here is derived from an EMBL/GenBank/DDBJ whole genome shotgun (WGS) entry which is preliminary data.</text>
</comment>
<organism evidence="1 2">
    <name type="scientific">Nocardia xishanensis</name>
    <dbReference type="NCBI Taxonomy" id="238964"/>
    <lineage>
        <taxon>Bacteria</taxon>
        <taxon>Bacillati</taxon>
        <taxon>Actinomycetota</taxon>
        <taxon>Actinomycetes</taxon>
        <taxon>Mycobacteriales</taxon>
        <taxon>Nocardiaceae</taxon>
        <taxon>Nocardia</taxon>
    </lineage>
</organism>
<feature type="non-terminal residue" evidence="1">
    <location>
        <position position="237"/>
    </location>
</feature>
<proteinExistence type="predicted"/>
<dbReference type="Proteomes" id="UP001611415">
    <property type="component" value="Unassembled WGS sequence"/>
</dbReference>
<keyword evidence="2" id="KW-1185">Reference proteome</keyword>
<dbReference type="Gene3D" id="2.30.110.10">
    <property type="entry name" value="Electron Transport, Fmn-binding Protein, Chain A"/>
    <property type="match status" value="1"/>
</dbReference>
<dbReference type="InterPro" id="IPR012349">
    <property type="entry name" value="Split_barrel_FMN-bd"/>
</dbReference>
<evidence type="ECO:0000313" key="1">
    <source>
        <dbReference type="EMBL" id="MFI2474521.1"/>
    </source>
</evidence>
<gene>
    <name evidence="1" type="ORF">ACH49W_14190</name>
</gene>
<dbReference type="RefSeq" id="WP_397092738.1">
    <property type="nucleotide sequence ID" value="NZ_JBIRYO010000008.1"/>
</dbReference>
<sequence length="237" mass="25547">MVHDIDYRTPSWSASAMLTALRSPLAGRLASSMTELRYHGHRTGRPIALPVAYARDGDRVLVRVGRAKGKTWWRNFTAPTPLSLWIDHHWVPGTGHVLSPGDTDYGAVWSRYRAQFPRTPAEGSDPLVVVTLGHTTDPQPGSSTASRGLWWRWFTRVTTGELLGFAVPAVAGAATAQSSTATAAAVLLAAGATEGAVLGWFQAHVLRTVITGFVRRDWIVATMLGAVTAWTVGLVPV</sequence>
<evidence type="ECO:0000313" key="2">
    <source>
        <dbReference type="Proteomes" id="UP001611415"/>
    </source>
</evidence>
<dbReference type="InterPro" id="IPR004378">
    <property type="entry name" value="F420H2_quin_Rdtase"/>
</dbReference>
<dbReference type="SUPFAM" id="SSF50475">
    <property type="entry name" value="FMN-binding split barrel"/>
    <property type="match status" value="1"/>
</dbReference>
<reference evidence="1 2" key="1">
    <citation type="submission" date="2024-10" db="EMBL/GenBank/DDBJ databases">
        <title>The Natural Products Discovery Center: Release of the First 8490 Sequenced Strains for Exploring Actinobacteria Biosynthetic Diversity.</title>
        <authorList>
            <person name="Kalkreuter E."/>
            <person name="Kautsar S.A."/>
            <person name="Yang D."/>
            <person name="Bader C.D."/>
            <person name="Teijaro C.N."/>
            <person name="Fluegel L."/>
            <person name="Davis C.M."/>
            <person name="Simpson J.R."/>
            <person name="Lauterbach L."/>
            <person name="Steele A.D."/>
            <person name="Gui C."/>
            <person name="Meng S."/>
            <person name="Li G."/>
            <person name="Viehrig K."/>
            <person name="Ye F."/>
            <person name="Su P."/>
            <person name="Kiefer A.F."/>
            <person name="Nichols A."/>
            <person name="Cepeda A.J."/>
            <person name="Yan W."/>
            <person name="Fan B."/>
            <person name="Jiang Y."/>
            <person name="Adhikari A."/>
            <person name="Zheng C.-J."/>
            <person name="Schuster L."/>
            <person name="Cowan T.M."/>
            <person name="Smanski M.J."/>
            <person name="Chevrette M.G."/>
            <person name="De Carvalho L.P.S."/>
            <person name="Shen B."/>
        </authorList>
    </citation>
    <scope>NUCLEOTIDE SEQUENCE [LARGE SCALE GENOMIC DNA]</scope>
    <source>
        <strain evidence="1 2">NPDC019275</strain>
    </source>
</reference>
<accession>A0ABW7X090</accession>
<dbReference type="EMBL" id="JBIRYO010000008">
    <property type="protein sequence ID" value="MFI2474521.1"/>
    <property type="molecule type" value="Genomic_DNA"/>
</dbReference>
<dbReference type="Pfam" id="PF04075">
    <property type="entry name" value="F420H2_quin_red"/>
    <property type="match status" value="1"/>
</dbReference>